<accession>A0A8H4REX6</accession>
<dbReference type="Proteomes" id="UP000566819">
    <property type="component" value="Unassembled WGS sequence"/>
</dbReference>
<sequence>MRRGWDSSASHVDFLNSAAYKTFDSRLNQVFDVKTKTPMKVHEVIPKGVAAGEGDEVKLHAVFGYESIDNHMRWRETPVHAKMIEIIEELVRETGLLDADIEGKAMLYVKFQKEI</sequence>
<reference evidence="1 2" key="1">
    <citation type="submission" date="2020-03" db="EMBL/GenBank/DDBJ databases">
        <title>Draft Genome Sequence of Cudoniella acicularis.</title>
        <authorList>
            <person name="Buettner E."/>
            <person name="Kellner H."/>
        </authorList>
    </citation>
    <scope>NUCLEOTIDE SEQUENCE [LARGE SCALE GENOMIC DNA]</scope>
    <source>
        <strain evidence="1 2">DSM 108380</strain>
    </source>
</reference>
<keyword evidence="2" id="KW-1185">Reference proteome</keyword>
<gene>
    <name evidence="1" type="ORF">G7Y89_g9304</name>
</gene>
<dbReference type="AlphaFoldDB" id="A0A8H4REX6"/>
<proteinExistence type="predicted"/>
<name>A0A8H4REX6_9HELO</name>
<dbReference type="OrthoDB" id="3830579at2759"/>
<dbReference type="EMBL" id="JAAMPI010000754">
    <property type="protein sequence ID" value="KAF4628850.1"/>
    <property type="molecule type" value="Genomic_DNA"/>
</dbReference>
<evidence type="ECO:0000313" key="1">
    <source>
        <dbReference type="EMBL" id="KAF4628850.1"/>
    </source>
</evidence>
<protein>
    <submittedName>
        <fullName evidence="1">Uncharacterized protein</fullName>
    </submittedName>
</protein>
<organism evidence="1 2">
    <name type="scientific">Cudoniella acicularis</name>
    <dbReference type="NCBI Taxonomy" id="354080"/>
    <lineage>
        <taxon>Eukaryota</taxon>
        <taxon>Fungi</taxon>
        <taxon>Dikarya</taxon>
        <taxon>Ascomycota</taxon>
        <taxon>Pezizomycotina</taxon>
        <taxon>Leotiomycetes</taxon>
        <taxon>Helotiales</taxon>
        <taxon>Tricladiaceae</taxon>
        <taxon>Cudoniella</taxon>
    </lineage>
</organism>
<evidence type="ECO:0000313" key="2">
    <source>
        <dbReference type="Proteomes" id="UP000566819"/>
    </source>
</evidence>
<comment type="caution">
    <text evidence="1">The sequence shown here is derived from an EMBL/GenBank/DDBJ whole genome shotgun (WGS) entry which is preliminary data.</text>
</comment>